<dbReference type="AlphaFoldDB" id="A0A9D7XUN3"/>
<dbReference type="InterPro" id="IPR036249">
    <property type="entry name" value="Thioredoxin-like_sf"/>
</dbReference>
<protein>
    <submittedName>
        <fullName evidence="1">Thioredoxin family protein</fullName>
    </submittedName>
</protein>
<organism evidence="1 2">
    <name type="scientific">Candidatus Opimibacter skivensis</name>
    <dbReference type="NCBI Taxonomy" id="2982028"/>
    <lineage>
        <taxon>Bacteria</taxon>
        <taxon>Pseudomonadati</taxon>
        <taxon>Bacteroidota</taxon>
        <taxon>Saprospiria</taxon>
        <taxon>Saprospirales</taxon>
        <taxon>Saprospiraceae</taxon>
        <taxon>Candidatus Opimibacter</taxon>
    </lineage>
</organism>
<dbReference type="SUPFAM" id="SSF52833">
    <property type="entry name" value="Thioredoxin-like"/>
    <property type="match status" value="1"/>
</dbReference>
<reference evidence="1 2" key="1">
    <citation type="submission" date="2020-10" db="EMBL/GenBank/DDBJ databases">
        <title>Connecting structure to function with the recovery of over 1000 high-quality activated sludge metagenome-assembled genomes encoding full-length rRNA genes using long-read sequencing.</title>
        <authorList>
            <person name="Singleton C.M."/>
            <person name="Petriglieri F."/>
            <person name="Kristensen J.M."/>
            <person name="Kirkegaard R.H."/>
            <person name="Michaelsen T.Y."/>
            <person name="Andersen M.H."/>
            <person name="Karst S.M."/>
            <person name="Dueholm M.S."/>
            <person name="Nielsen P.H."/>
            <person name="Albertsen M."/>
        </authorList>
    </citation>
    <scope>NUCLEOTIDE SEQUENCE [LARGE SCALE GENOMIC DNA]</scope>
    <source>
        <strain evidence="1">Ribe_18-Q3-R11-54_MAXAC.273</strain>
    </source>
</reference>
<gene>
    <name evidence="1" type="ORF">IPP15_22420</name>
</gene>
<sequence>MRKTKNKPILLDFTGYGCVNCRKTEEHIWVKDNIRNKINDDFVLVSLYVDDKMALDTPYLISPLQDNKK</sequence>
<comment type="caution">
    <text evidence="1">The sequence shown here is derived from an EMBL/GenBank/DDBJ whole genome shotgun (WGS) entry which is preliminary data.</text>
</comment>
<dbReference type="Proteomes" id="UP000808337">
    <property type="component" value="Unassembled WGS sequence"/>
</dbReference>
<dbReference type="Gene3D" id="3.40.30.10">
    <property type="entry name" value="Glutaredoxin"/>
    <property type="match status" value="1"/>
</dbReference>
<dbReference type="EMBL" id="JADKGY010000032">
    <property type="protein sequence ID" value="MBK9985078.1"/>
    <property type="molecule type" value="Genomic_DNA"/>
</dbReference>
<accession>A0A9D7XUN3</accession>
<evidence type="ECO:0000313" key="2">
    <source>
        <dbReference type="Proteomes" id="UP000808337"/>
    </source>
</evidence>
<evidence type="ECO:0000313" key="1">
    <source>
        <dbReference type="EMBL" id="MBK9985078.1"/>
    </source>
</evidence>
<name>A0A9D7XUN3_9BACT</name>
<proteinExistence type="predicted"/>
<dbReference type="Pfam" id="PF13899">
    <property type="entry name" value="Thioredoxin_7"/>
    <property type="match status" value="1"/>
</dbReference>